<organism evidence="3 4">
    <name type="scientific">Brassica cretica</name>
    <name type="common">Mustard</name>
    <dbReference type="NCBI Taxonomy" id="69181"/>
    <lineage>
        <taxon>Eukaryota</taxon>
        <taxon>Viridiplantae</taxon>
        <taxon>Streptophyta</taxon>
        <taxon>Embryophyta</taxon>
        <taxon>Tracheophyta</taxon>
        <taxon>Spermatophyta</taxon>
        <taxon>Magnoliopsida</taxon>
        <taxon>eudicotyledons</taxon>
        <taxon>Gunneridae</taxon>
        <taxon>Pentapetalae</taxon>
        <taxon>rosids</taxon>
        <taxon>malvids</taxon>
        <taxon>Brassicales</taxon>
        <taxon>Brassicaceae</taxon>
        <taxon>Brassiceae</taxon>
        <taxon>Brassica</taxon>
    </lineage>
</organism>
<evidence type="ECO:0000313" key="1">
    <source>
        <dbReference type="EMBL" id="KAF2533007.1"/>
    </source>
</evidence>
<evidence type="ECO:0000313" key="2">
    <source>
        <dbReference type="EMBL" id="KAF2549834.1"/>
    </source>
</evidence>
<dbReference type="EMBL" id="QGKX02002183">
    <property type="protein sequence ID" value="KAF3488130.1"/>
    <property type="molecule type" value="Genomic_DNA"/>
</dbReference>
<dbReference type="Proteomes" id="UP000712600">
    <property type="component" value="Unassembled WGS sequence"/>
</dbReference>
<protein>
    <submittedName>
        <fullName evidence="3">Uncharacterized protein</fullName>
    </submittedName>
</protein>
<dbReference type="AlphaFoldDB" id="A0A8S9N5Z1"/>
<sequence length="128" mass="15011">MPKPDTCSRAEIDDMVNGIYRAQEMSLDDYYKRLDDVYYPIDDSINRLTVHMDELMENIDMIRRQTEIQGEEYSRPSIEAKHASFGERMVTVKLLEDKLDEIIFFSSLNEGGYFPQIGGYLRNNIRQS</sequence>
<dbReference type="EMBL" id="QGKY02002305">
    <property type="protein sequence ID" value="KAF2533007.1"/>
    <property type="molecule type" value="Genomic_DNA"/>
</dbReference>
<evidence type="ECO:0000313" key="4">
    <source>
        <dbReference type="Proteomes" id="UP000712600"/>
    </source>
</evidence>
<evidence type="ECO:0000313" key="3">
    <source>
        <dbReference type="EMBL" id="KAF3488130.1"/>
    </source>
</evidence>
<dbReference type="Proteomes" id="UP000712281">
    <property type="component" value="Unassembled WGS sequence"/>
</dbReference>
<gene>
    <name evidence="2" type="ORF">F2Q68_00034508</name>
    <name evidence="3" type="ORF">F2Q69_00053293</name>
    <name evidence="1" type="ORF">F2Q70_00030030</name>
</gene>
<name>A0A8S9N5Z1_BRACR</name>
<reference evidence="1" key="2">
    <citation type="submission" date="2019-12" db="EMBL/GenBank/DDBJ databases">
        <title>Genome sequencing and annotation of Brassica cretica.</title>
        <authorList>
            <person name="Studholme D.J."/>
            <person name="Sarris P.F."/>
        </authorList>
    </citation>
    <scope>NUCLEOTIDE SEQUENCE</scope>
    <source>
        <strain evidence="2">PFS-001/15</strain>
        <strain evidence="1">PFS-102/07</strain>
        <tissue evidence="1">Leaf</tissue>
    </source>
</reference>
<accession>A0A8S9N5Z1</accession>
<proteinExistence type="predicted"/>
<reference evidence="3" key="1">
    <citation type="submission" date="2019-12" db="EMBL/GenBank/DDBJ databases">
        <title>Genome sequencing and annotation of Brassica cretica.</title>
        <authorList>
            <person name="Studholme D.J."/>
            <person name="Sarris P."/>
        </authorList>
    </citation>
    <scope>NUCLEOTIDE SEQUENCE</scope>
    <source>
        <strain evidence="3">PFS-109/04</strain>
        <tissue evidence="3">Leaf</tissue>
    </source>
</reference>
<comment type="caution">
    <text evidence="3">The sequence shown here is derived from an EMBL/GenBank/DDBJ whole genome shotgun (WGS) entry which is preliminary data.</text>
</comment>
<dbReference type="EMBL" id="QGKW02001988">
    <property type="protein sequence ID" value="KAF2549834.1"/>
    <property type="molecule type" value="Genomic_DNA"/>
</dbReference>